<reference evidence="4 5" key="1">
    <citation type="submission" date="2022-06" db="EMBL/GenBank/DDBJ databases">
        <title>Endosaccharibacter gen. nov., sp. nov., endophytic bacteria isolated from sugarcane.</title>
        <authorList>
            <person name="Pitiwittayakul N."/>
            <person name="Yukphan P."/>
            <person name="Charoenyingcharoen P."/>
            <person name="Tanasupawat S."/>
        </authorList>
    </citation>
    <scope>NUCLEOTIDE SEQUENCE [LARGE SCALE GENOMIC DNA]</scope>
    <source>
        <strain evidence="4 5">KSS8</strain>
    </source>
</reference>
<organism evidence="4 5">
    <name type="scientific">Endosaccharibacter trunci</name>
    <dbReference type="NCBI Taxonomy" id="2812733"/>
    <lineage>
        <taxon>Bacteria</taxon>
        <taxon>Pseudomonadati</taxon>
        <taxon>Pseudomonadota</taxon>
        <taxon>Alphaproteobacteria</taxon>
        <taxon>Acetobacterales</taxon>
        <taxon>Acetobacteraceae</taxon>
        <taxon>Endosaccharibacter</taxon>
    </lineage>
</organism>
<dbReference type="InterPro" id="IPR018060">
    <property type="entry name" value="HTH_AraC"/>
</dbReference>
<protein>
    <submittedName>
        <fullName evidence="4">GlxA family transcriptional regulator</fullName>
    </submittedName>
</protein>
<dbReference type="PROSITE" id="PS01124">
    <property type="entry name" value="HTH_ARAC_FAMILY_2"/>
    <property type="match status" value="1"/>
</dbReference>
<dbReference type="CDD" id="cd03137">
    <property type="entry name" value="GATase1_AraC_1"/>
    <property type="match status" value="1"/>
</dbReference>
<keyword evidence="5" id="KW-1185">Reference proteome</keyword>
<proteinExistence type="predicted"/>
<dbReference type="Pfam" id="PF01965">
    <property type="entry name" value="DJ-1_PfpI"/>
    <property type="match status" value="1"/>
</dbReference>
<keyword evidence="1" id="KW-0805">Transcription regulation</keyword>
<dbReference type="PANTHER" id="PTHR43130">
    <property type="entry name" value="ARAC-FAMILY TRANSCRIPTIONAL REGULATOR"/>
    <property type="match status" value="1"/>
</dbReference>
<dbReference type="InterPro" id="IPR009057">
    <property type="entry name" value="Homeodomain-like_sf"/>
</dbReference>
<dbReference type="InterPro" id="IPR052158">
    <property type="entry name" value="INH-QAR"/>
</dbReference>
<feature type="domain" description="HTH araC/xylS-type" evidence="3">
    <location>
        <begin position="219"/>
        <end position="317"/>
    </location>
</feature>
<dbReference type="Gene3D" id="1.10.10.60">
    <property type="entry name" value="Homeodomain-like"/>
    <property type="match status" value="1"/>
</dbReference>
<dbReference type="InterPro" id="IPR029062">
    <property type="entry name" value="Class_I_gatase-like"/>
</dbReference>
<dbReference type="RefSeq" id="WP_422864028.1">
    <property type="nucleotide sequence ID" value="NZ_JAMSKV010000006.1"/>
</dbReference>
<dbReference type="SUPFAM" id="SSF46689">
    <property type="entry name" value="Homeodomain-like"/>
    <property type="match status" value="2"/>
</dbReference>
<evidence type="ECO:0000259" key="3">
    <source>
        <dbReference type="PROSITE" id="PS01124"/>
    </source>
</evidence>
<dbReference type="SUPFAM" id="SSF52317">
    <property type="entry name" value="Class I glutamine amidotransferase-like"/>
    <property type="match status" value="1"/>
</dbReference>
<evidence type="ECO:0000313" key="5">
    <source>
        <dbReference type="Proteomes" id="UP001524587"/>
    </source>
</evidence>
<dbReference type="Proteomes" id="UP001524587">
    <property type="component" value="Unassembled WGS sequence"/>
</dbReference>
<dbReference type="Pfam" id="PF12833">
    <property type="entry name" value="HTH_18"/>
    <property type="match status" value="1"/>
</dbReference>
<accession>A0ABT1W6P8</accession>
<comment type="caution">
    <text evidence="4">The sequence shown here is derived from an EMBL/GenBank/DDBJ whole genome shotgun (WGS) entry which is preliminary data.</text>
</comment>
<dbReference type="EMBL" id="JAMSKV010000006">
    <property type="protein sequence ID" value="MCQ8278549.1"/>
    <property type="molecule type" value="Genomic_DNA"/>
</dbReference>
<sequence>MAHRDVAVVIHEGVQALDVAGPLDVFAAANDFLMPADHYRCFVVGKDGAPVRSSNGMRIVADLGFDDACRPFHTVLVAGGPSMPDRGPDPLLSEWLREWGSRAERYGSICNGTFALGHAGLLDGRTVTTHWLASARLAAGFPRARVEPDRIHVRDDRLVSSAGVTAGIDLALALVAEDHGAATSLACAKALVVMAQRQGGQSQFSPLLLRVADGASPLGRVQAYVMEHLSEAFPVERLAQIAGVSLRSVARLFAQGLGTTPHDFIESIRIDQARNLLEASDTAIKVVAFECGFGNPDLMRSAFQRRLGVTPVQYRERFRAS</sequence>
<dbReference type="InterPro" id="IPR002818">
    <property type="entry name" value="DJ-1/PfpI"/>
</dbReference>
<evidence type="ECO:0000313" key="4">
    <source>
        <dbReference type="EMBL" id="MCQ8278549.1"/>
    </source>
</evidence>
<gene>
    <name evidence="4" type="ORF">NFI95_08805</name>
</gene>
<dbReference type="Gene3D" id="3.40.50.880">
    <property type="match status" value="1"/>
</dbReference>
<evidence type="ECO:0000256" key="1">
    <source>
        <dbReference type="ARBA" id="ARBA00023015"/>
    </source>
</evidence>
<evidence type="ECO:0000256" key="2">
    <source>
        <dbReference type="ARBA" id="ARBA00023163"/>
    </source>
</evidence>
<name>A0ABT1W6P8_9PROT</name>
<keyword evidence="2" id="KW-0804">Transcription</keyword>
<dbReference type="PANTHER" id="PTHR43130:SF3">
    <property type="entry name" value="HTH-TYPE TRANSCRIPTIONAL REGULATOR RV1931C"/>
    <property type="match status" value="1"/>
</dbReference>
<dbReference type="SMART" id="SM00342">
    <property type="entry name" value="HTH_ARAC"/>
    <property type="match status" value="1"/>
</dbReference>